<dbReference type="AlphaFoldDB" id="A0A642BYV1"/>
<evidence type="ECO:0000313" key="1">
    <source>
        <dbReference type="EMBL" id="KAA4631369.1"/>
    </source>
</evidence>
<accession>A0A642BYV1</accession>
<proteinExistence type="predicted"/>
<comment type="caution">
    <text evidence="1">The sequence shown here is derived from an EMBL/GenBank/DDBJ whole genome shotgun (WGS) entry which is preliminary data.</text>
</comment>
<dbReference type="EMBL" id="VWFQ01000205">
    <property type="protein sequence ID" value="KAA4631369.1"/>
    <property type="molecule type" value="Genomic_DNA"/>
</dbReference>
<sequence>MKTSFSFAKNGLNSCLRPGCKSHGDPGVGEVQIRVCARPFRGCVDVYPPCWGCFYVSFLHFVRQKRPFY</sequence>
<name>A0A642BYV1_BACOV</name>
<gene>
    <name evidence="1" type="ORF">F3B52_27835</name>
</gene>
<reference evidence="1" key="1">
    <citation type="journal article" date="2019" name="Nat. Med.">
        <title>A library of human gut bacterial isolates paired with longitudinal multiomics data enables mechanistic microbiome research.</title>
        <authorList>
            <person name="Poyet M."/>
            <person name="Groussin M."/>
            <person name="Gibbons S.M."/>
            <person name="Avila-Pacheco J."/>
            <person name="Jiang X."/>
            <person name="Kearney S.M."/>
            <person name="Perrotta A.R."/>
            <person name="Berdy B."/>
            <person name="Zhao S."/>
            <person name="Lieberman T.D."/>
            <person name="Swanson P.K."/>
            <person name="Smith M."/>
            <person name="Roesemann S."/>
            <person name="Alexander J.E."/>
            <person name="Rich S.A."/>
            <person name="Livny J."/>
            <person name="Vlamakis H."/>
            <person name="Clish C."/>
            <person name="Bullock K."/>
            <person name="Deik A."/>
            <person name="Scott J."/>
            <person name="Pierce K.A."/>
            <person name="Xavier R.J."/>
            <person name="Alm E.J."/>
        </authorList>
    </citation>
    <scope>NUCLEOTIDE SEQUENCE</scope>
    <source>
        <strain evidence="1">BIOML-A16</strain>
    </source>
</reference>
<protein>
    <submittedName>
        <fullName evidence="1">Uncharacterized protein</fullName>
    </submittedName>
</protein>
<organism evidence="1">
    <name type="scientific">Bacteroides ovatus</name>
    <dbReference type="NCBI Taxonomy" id="28116"/>
    <lineage>
        <taxon>Bacteria</taxon>
        <taxon>Pseudomonadati</taxon>
        <taxon>Bacteroidota</taxon>
        <taxon>Bacteroidia</taxon>
        <taxon>Bacteroidales</taxon>
        <taxon>Bacteroidaceae</taxon>
        <taxon>Bacteroides</taxon>
    </lineage>
</organism>